<dbReference type="OMA" id="FTMSPRF"/>
<evidence type="ECO:0000313" key="3">
    <source>
        <dbReference type="EMBL" id="EFN60561.1"/>
    </source>
</evidence>
<dbReference type="InterPro" id="IPR002557">
    <property type="entry name" value="Chitin-bd_dom"/>
</dbReference>
<dbReference type="InParanoid" id="E2B169"/>
<name>E2B169_CAMFO</name>
<dbReference type="STRING" id="104421.E2B169"/>
<dbReference type="EMBL" id="GL444799">
    <property type="protein sequence ID" value="EFN60561.1"/>
    <property type="molecule type" value="Genomic_DNA"/>
</dbReference>
<reference evidence="3 4" key="1">
    <citation type="journal article" date="2010" name="Science">
        <title>Genomic comparison of the ants Camponotus floridanus and Harpegnathos saltator.</title>
        <authorList>
            <person name="Bonasio R."/>
            <person name="Zhang G."/>
            <person name="Ye C."/>
            <person name="Mutti N.S."/>
            <person name="Fang X."/>
            <person name="Qin N."/>
            <person name="Donahue G."/>
            <person name="Yang P."/>
            <person name="Li Q."/>
            <person name="Li C."/>
            <person name="Zhang P."/>
            <person name="Huang Z."/>
            <person name="Berger S.L."/>
            <person name="Reinberg D."/>
            <person name="Wang J."/>
            <person name="Liebig J."/>
        </authorList>
    </citation>
    <scope>NUCLEOTIDE SEQUENCE [LARGE SCALE GENOMIC DNA]</scope>
    <source>
        <strain evidence="4">C129</strain>
    </source>
</reference>
<sequence>MSKLMEQALKLSTQVKAQDEEGGDGTDPNAEELCQDRPGDEYFRLSVEGDCRDVVRCDKASEIGVTRLATVRCPTGLAFDIERQTCDWKTNVKNCDQLESKRHVFFSELDSRKHPLFSVPVPPGVQGPV</sequence>
<dbReference type="PROSITE" id="PS50940">
    <property type="entry name" value="CHIT_BIND_II"/>
    <property type="match status" value="1"/>
</dbReference>
<evidence type="ECO:0000313" key="4">
    <source>
        <dbReference type="Proteomes" id="UP000000311"/>
    </source>
</evidence>
<gene>
    <name evidence="3" type="ORF">EAG_13036</name>
</gene>
<dbReference type="InterPro" id="IPR036508">
    <property type="entry name" value="Chitin-bd_dom_sf"/>
</dbReference>
<organism evidence="4">
    <name type="scientific">Camponotus floridanus</name>
    <name type="common">Florida carpenter ant</name>
    <dbReference type="NCBI Taxonomy" id="104421"/>
    <lineage>
        <taxon>Eukaryota</taxon>
        <taxon>Metazoa</taxon>
        <taxon>Ecdysozoa</taxon>
        <taxon>Arthropoda</taxon>
        <taxon>Hexapoda</taxon>
        <taxon>Insecta</taxon>
        <taxon>Pterygota</taxon>
        <taxon>Neoptera</taxon>
        <taxon>Endopterygota</taxon>
        <taxon>Hymenoptera</taxon>
        <taxon>Apocrita</taxon>
        <taxon>Aculeata</taxon>
        <taxon>Formicoidea</taxon>
        <taxon>Formicidae</taxon>
        <taxon>Formicinae</taxon>
        <taxon>Camponotus</taxon>
    </lineage>
</organism>
<dbReference type="Pfam" id="PF01607">
    <property type="entry name" value="CBM_14"/>
    <property type="match status" value="1"/>
</dbReference>
<dbReference type="Proteomes" id="UP000000311">
    <property type="component" value="Unassembled WGS sequence"/>
</dbReference>
<protein>
    <recommendedName>
        <fullName evidence="2">Chitin-binding type-2 domain-containing protein</fullName>
    </recommendedName>
</protein>
<dbReference type="SMART" id="SM00494">
    <property type="entry name" value="ChtBD2"/>
    <property type="match status" value="1"/>
</dbReference>
<dbReference type="GO" id="GO:0008061">
    <property type="term" value="F:chitin binding"/>
    <property type="evidence" value="ECO:0007669"/>
    <property type="project" value="InterPro"/>
</dbReference>
<dbReference type="SUPFAM" id="SSF57625">
    <property type="entry name" value="Invertebrate chitin-binding proteins"/>
    <property type="match status" value="1"/>
</dbReference>
<evidence type="ECO:0000256" key="1">
    <source>
        <dbReference type="SAM" id="MobiDB-lite"/>
    </source>
</evidence>
<dbReference type="Gene3D" id="2.170.140.10">
    <property type="entry name" value="Chitin binding domain"/>
    <property type="match status" value="1"/>
</dbReference>
<feature type="region of interest" description="Disordered" evidence="1">
    <location>
        <begin position="1"/>
        <end position="35"/>
    </location>
</feature>
<evidence type="ECO:0000259" key="2">
    <source>
        <dbReference type="PROSITE" id="PS50940"/>
    </source>
</evidence>
<accession>E2B169</accession>
<keyword evidence="4" id="KW-1185">Reference proteome</keyword>
<dbReference type="AlphaFoldDB" id="E2B169"/>
<dbReference type="OrthoDB" id="504708at2759"/>
<proteinExistence type="predicted"/>
<feature type="domain" description="Chitin-binding type-2" evidence="2">
    <location>
        <begin position="31"/>
        <end position="97"/>
    </location>
</feature>
<dbReference type="GO" id="GO:0005576">
    <property type="term" value="C:extracellular region"/>
    <property type="evidence" value="ECO:0007669"/>
    <property type="project" value="InterPro"/>
</dbReference>